<keyword evidence="2" id="KW-0479">Metal-binding</keyword>
<reference evidence="6 7" key="1">
    <citation type="submission" date="2019-12" db="EMBL/GenBank/DDBJ databases">
        <authorList>
            <person name="Feng G."/>
            <person name="Zhu H."/>
        </authorList>
    </citation>
    <scope>NUCLEOTIDE SEQUENCE [LARGE SCALE GENOMIC DNA]</scope>
    <source>
        <strain evidence="6 7">FGD1</strain>
    </source>
</reference>
<evidence type="ECO:0000313" key="6">
    <source>
        <dbReference type="EMBL" id="MYL99742.1"/>
    </source>
</evidence>
<protein>
    <submittedName>
        <fullName evidence="6">Aldehyde-activating protein</fullName>
    </submittedName>
</protein>
<dbReference type="PANTHER" id="PTHR33337:SF40">
    <property type="entry name" value="CENP-V_GFA DOMAIN-CONTAINING PROTEIN-RELATED"/>
    <property type="match status" value="1"/>
</dbReference>
<name>A0A7X4K959_9SPHN</name>
<dbReference type="InterPro" id="IPR006913">
    <property type="entry name" value="CENP-V/GFA"/>
</dbReference>
<dbReference type="AlphaFoldDB" id="A0A7X4K959"/>
<dbReference type="PANTHER" id="PTHR33337">
    <property type="entry name" value="GFA DOMAIN-CONTAINING PROTEIN"/>
    <property type="match status" value="1"/>
</dbReference>
<keyword evidence="3" id="KW-0862">Zinc</keyword>
<dbReference type="SUPFAM" id="SSF51316">
    <property type="entry name" value="Mss4-like"/>
    <property type="match status" value="1"/>
</dbReference>
<evidence type="ECO:0000256" key="2">
    <source>
        <dbReference type="ARBA" id="ARBA00022723"/>
    </source>
</evidence>
<dbReference type="InterPro" id="IPR011057">
    <property type="entry name" value="Mss4-like_sf"/>
</dbReference>
<dbReference type="GO" id="GO:0016846">
    <property type="term" value="F:carbon-sulfur lyase activity"/>
    <property type="evidence" value="ECO:0007669"/>
    <property type="project" value="InterPro"/>
</dbReference>
<dbReference type="Gene3D" id="3.90.1590.10">
    <property type="entry name" value="glutathione-dependent formaldehyde- activating enzyme (gfa)"/>
    <property type="match status" value="1"/>
</dbReference>
<feature type="domain" description="CENP-V/GFA" evidence="5">
    <location>
        <begin position="12"/>
        <end position="129"/>
    </location>
</feature>
<evidence type="ECO:0000256" key="1">
    <source>
        <dbReference type="ARBA" id="ARBA00005495"/>
    </source>
</evidence>
<proteinExistence type="inferred from homology"/>
<keyword evidence="7" id="KW-1185">Reference proteome</keyword>
<dbReference type="Pfam" id="PF04828">
    <property type="entry name" value="GFA"/>
    <property type="match status" value="1"/>
</dbReference>
<evidence type="ECO:0000313" key="7">
    <source>
        <dbReference type="Proteomes" id="UP000465810"/>
    </source>
</evidence>
<evidence type="ECO:0000256" key="3">
    <source>
        <dbReference type="ARBA" id="ARBA00022833"/>
    </source>
</evidence>
<dbReference type="EMBL" id="WVTD01000019">
    <property type="protein sequence ID" value="MYL99742.1"/>
    <property type="molecule type" value="Genomic_DNA"/>
</dbReference>
<keyword evidence="4" id="KW-0456">Lyase</keyword>
<comment type="caution">
    <text evidence="6">The sequence shown here is derived from an EMBL/GenBank/DDBJ whole genome shotgun (WGS) entry which is preliminary data.</text>
</comment>
<evidence type="ECO:0000256" key="4">
    <source>
        <dbReference type="ARBA" id="ARBA00023239"/>
    </source>
</evidence>
<dbReference type="GO" id="GO:0046872">
    <property type="term" value="F:metal ion binding"/>
    <property type="evidence" value="ECO:0007669"/>
    <property type="project" value="UniProtKB-KW"/>
</dbReference>
<dbReference type="Proteomes" id="UP000465810">
    <property type="component" value="Unassembled WGS sequence"/>
</dbReference>
<dbReference type="PROSITE" id="PS51891">
    <property type="entry name" value="CENP_V_GFA"/>
    <property type="match status" value="1"/>
</dbReference>
<evidence type="ECO:0000259" key="5">
    <source>
        <dbReference type="PROSITE" id="PS51891"/>
    </source>
</evidence>
<accession>A0A7X4K959</accession>
<gene>
    <name evidence="6" type="ORF">GR702_18445</name>
</gene>
<organism evidence="6 7">
    <name type="scientific">Novosphingobium silvae</name>
    <dbReference type="NCBI Taxonomy" id="2692619"/>
    <lineage>
        <taxon>Bacteria</taxon>
        <taxon>Pseudomonadati</taxon>
        <taxon>Pseudomonadota</taxon>
        <taxon>Alphaproteobacteria</taxon>
        <taxon>Sphingomonadales</taxon>
        <taxon>Sphingomonadaceae</taxon>
        <taxon>Novosphingobium</taxon>
    </lineage>
</organism>
<sequence>MRTVARESTDGTNGGCLCGKISYVLTANPLVTAICHCTHCQKQSGSAFSVNLVVRREDLKISGALSTFEDQADSGALIHRRFCGSCGSPIVTEPLDNLEITYLKAGTLDHGHGIVPTVEIWCASAQPWWTSDAPLQGFARNIPV</sequence>
<comment type="similarity">
    <text evidence="1">Belongs to the Gfa family.</text>
</comment>